<evidence type="ECO:0000313" key="2">
    <source>
        <dbReference type="EMBL" id="KAH7642195.1"/>
    </source>
</evidence>
<evidence type="ECO:0000313" key="4">
    <source>
        <dbReference type="Proteomes" id="UP000790347"/>
    </source>
</evidence>
<dbReference type="Gene3D" id="3.10.129.10">
    <property type="entry name" value="Hotdog Thioesterase"/>
    <property type="match status" value="1"/>
</dbReference>
<reference evidence="3" key="4">
    <citation type="journal article" date="2022" name="Res Sq">
        <title>Comparative Genomics Reveals Insights into the Divergent Evolution of Astigmatic Mites and Household Pest Adaptations.</title>
        <authorList>
            <person name="Xiong Q."/>
            <person name="Wan A.T.-Y."/>
            <person name="Liu X.-Y."/>
            <person name="Fung C.S.-H."/>
            <person name="Xiao X."/>
            <person name="Malainual N."/>
            <person name="Hou J."/>
            <person name="Wang L."/>
            <person name="Wang M."/>
            <person name="Yang K."/>
            <person name="Cui Y."/>
            <person name="Leung E."/>
            <person name="Nong W."/>
            <person name="Shin S.-K."/>
            <person name="Au S."/>
            <person name="Jeong K.Y."/>
            <person name="Chew F.T."/>
            <person name="Hui J."/>
            <person name="Leung T.F."/>
            <person name="Tungtrongchitr A."/>
            <person name="Zhong N."/>
            <person name="Liu Z."/>
            <person name="Tsui S."/>
        </authorList>
    </citation>
    <scope>NUCLEOTIDE SEQUENCE</scope>
    <source>
        <strain evidence="3">Derf</strain>
        <tissue evidence="3">Whole organism</tissue>
    </source>
</reference>
<dbReference type="PANTHER" id="PTHR43437">
    <property type="entry name" value="HYDROXYACYL-THIOESTER DEHYDRATASE TYPE 2, MITOCHONDRIAL-RELATED"/>
    <property type="match status" value="1"/>
</dbReference>
<dbReference type="InterPro" id="IPR050965">
    <property type="entry name" value="UPF0336/Enoyl-CoA_hydratase"/>
</dbReference>
<reference evidence="3" key="1">
    <citation type="submission" date="2013-05" db="EMBL/GenBank/DDBJ databases">
        <authorList>
            <person name="Yim A.K.Y."/>
            <person name="Chan T.F."/>
            <person name="Ji K.M."/>
            <person name="Liu X.Y."/>
            <person name="Zhou J.W."/>
            <person name="Li R.Q."/>
            <person name="Yang K.Y."/>
            <person name="Li J."/>
            <person name="Li M."/>
            <person name="Law P.T.W."/>
            <person name="Wu Y.L."/>
            <person name="Cai Z.L."/>
            <person name="Qin H."/>
            <person name="Bao Y."/>
            <person name="Leung R.K.K."/>
            <person name="Ng P.K.S."/>
            <person name="Zou J."/>
            <person name="Zhong X.J."/>
            <person name="Ran P.X."/>
            <person name="Zhong N.S."/>
            <person name="Liu Z.G."/>
            <person name="Tsui S.K.W."/>
        </authorList>
    </citation>
    <scope>NUCLEOTIDE SEQUENCE</scope>
    <source>
        <strain evidence="3">Derf</strain>
        <tissue evidence="3">Whole organism</tissue>
    </source>
</reference>
<feature type="domain" description="MaoC-like" evidence="1">
    <location>
        <begin position="43"/>
        <end position="132"/>
    </location>
</feature>
<protein>
    <submittedName>
        <fullName evidence="2">Dual specificity protein phosphatase 3-like protein</fullName>
    </submittedName>
    <submittedName>
        <fullName evidence="3">Hydroxyacyl-thioester dehydratase htd2</fullName>
    </submittedName>
</protein>
<dbReference type="GO" id="GO:0006633">
    <property type="term" value="P:fatty acid biosynthetic process"/>
    <property type="evidence" value="ECO:0007669"/>
    <property type="project" value="TreeGrafter"/>
</dbReference>
<dbReference type="Proteomes" id="UP000828236">
    <property type="component" value="Unassembled WGS sequence"/>
</dbReference>
<reference evidence="2" key="3">
    <citation type="journal article" date="2021" name="World Allergy Organ. J.">
        <title>Chromosome-level assembly of Dermatophagoides farinae genome and transcriptome reveals two novel allergens Der f 37 and Der f 39.</title>
        <authorList>
            <person name="Chen J."/>
            <person name="Cai Z."/>
            <person name="Fan D."/>
            <person name="Hu J."/>
            <person name="Hou Y."/>
            <person name="He Y."/>
            <person name="Zhang Z."/>
            <person name="Zhao Z."/>
            <person name="Gao P."/>
            <person name="Hu W."/>
            <person name="Sun J."/>
            <person name="Li J."/>
            <person name="Ji K."/>
        </authorList>
    </citation>
    <scope>NUCLEOTIDE SEQUENCE</scope>
    <source>
        <strain evidence="2">JKM2019</strain>
    </source>
</reference>
<keyword evidence="4" id="KW-1185">Reference proteome</keyword>
<gene>
    <name evidence="3" type="primary">HTD2</name>
    <name evidence="3" type="ORF">DERF_003235</name>
    <name evidence="2" type="ORF">HUG17_5240</name>
</gene>
<name>A0A922LDH9_DERFA</name>
<dbReference type="GO" id="GO:0005739">
    <property type="term" value="C:mitochondrion"/>
    <property type="evidence" value="ECO:0007669"/>
    <property type="project" value="TreeGrafter"/>
</dbReference>
<proteinExistence type="predicted"/>
<dbReference type="EMBL" id="SDOV01000004">
    <property type="protein sequence ID" value="KAH7642195.1"/>
    <property type="molecule type" value="Genomic_DNA"/>
</dbReference>
<dbReference type="SUPFAM" id="SSF54637">
    <property type="entry name" value="Thioesterase/thiol ester dehydrase-isomerase"/>
    <property type="match status" value="1"/>
</dbReference>
<dbReference type="InterPro" id="IPR002539">
    <property type="entry name" value="MaoC-like_dom"/>
</dbReference>
<accession>A0A922LDH9</accession>
<organism evidence="3 4">
    <name type="scientific">Dermatophagoides farinae</name>
    <name type="common">American house dust mite</name>
    <dbReference type="NCBI Taxonomy" id="6954"/>
    <lineage>
        <taxon>Eukaryota</taxon>
        <taxon>Metazoa</taxon>
        <taxon>Ecdysozoa</taxon>
        <taxon>Arthropoda</taxon>
        <taxon>Chelicerata</taxon>
        <taxon>Arachnida</taxon>
        <taxon>Acari</taxon>
        <taxon>Acariformes</taxon>
        <taxon>Sarcoptiformes</taxon>
        <taxon>Astigmata</taxon>
        <taxon>Psoroptidia</taxon>
        <taxon>Analgoidea</taxon>
        <taxon>Pyroglyphidae</taxon>
        <taxon>Dermatophagoidinae</taxon>
        <taxon>Dermatophagoides</taxon>
    </lineage>
</organism>
<dbReference type="AlphaFoldDB" id="A0A922LDH9"/>
<dbReference type="GO" id="GO:0018812">
    <property type="term" value="F:3-hydroxyacyl-CoA dehydratase activity"/>
    <property type="evidence" value="ECO:0007669"/>
    <property type="project" value="UniProtKB-ARBA"/>
</dbReference>
<evidence type="ECO:0000313" key="3">
    <source>
        <dbReference type="EMBL" id="KAH9529345.1"/>
    </source>
</evidence>
<evidence type="ECO:0000259" key="1">
    <source>
        <dbReference type="Pfam" id="PF01575"/>
    </source>
</evidence>
<dbReference type="InterPro" id="IPR029069">
    <property type="entry name" value="HotDog_dom_sf"/>
</dbReference>
<dbReference type="Proteomes" id="UP000790347">
    <property type="component" value="Unassembled WGS sequence"/>
</dbReference>
<dbReference type="EMBL" id="ASGP02000001">
    <property type="protein sequence ID" value="KAH9529345.1"/>
    <property type="molecule type" value="Genomic_DNA"/>
</dbReference>
<sequence length="161" mass="18419">MKFTLFRKIFYSSAKIFHTRTLITTNGHFNRQKIDIGDSVQIERLFTQEDVALFARLTHDDNPIHLNESSAIQRNFAKPIVHGSLINGVISSLIGTKLPGYGSILIEQDLHFPNPLFVGEKFITKVTIADRKRNIYFCQYECLTMDGKKVTEGMAKILFRP</sequence>
<dbReference type="Pfam" id="PF01575">
    <property type="entry name" value="MaoC_dehydratas"/>
    <property type="match status" value="1"/>
</dbReference>
<dbReference type="GO" id="GO:0019171">
    <property type="term" value="F:(3R)-hydroxyacyl-[acyl-carrier-protein] dehydratase activity"/>
    <property type="evidence" value="ECO:0007669"/>
    <property type="project" value="TreeGrafter"/>
</dbReference>
<comment type="caution">
    <text evidence="3">The sequence shown here is derived from an EMBL/GenBank/DDBJ whole genome shotgun (WGS) entry which is preliminary data.</text>
</comment>
<reference evidence="2" key="2">
    <citation type="submission" date="2020-06" db="EMBL/GenBank/DDBJ databases">
        <authorList>
            <person name="Ji K."/>
            <person name="Li J."/>
        </authorList>
    </citation>
    <scope>NUCLEOTIDE SEQUENCE</scope>
    <source>
        <strain evidence="2">JKM2019</strain>
        <tissue evidence="2">Whole body</tissue>
    </source>
</reference>
<dbReference type="CDD" id="cd03449">
    <property type="entry name" value="R_hydratase"/>
    <property type="match status" value="1"/>
</dbReference>
<dbReference type="PANTHER" id="PTHR43437:SF3">
    <property type="entry name" value="HYDROXYACYL-THIOESTER DEHYDRATASE TYPE 2, MITOCHONDRIAL"/>
    <property type="match status" value="1"/>
</dbReference>